<gene>
    <name evidence="2" type="ORF">B9G79_06000</name>
</gene>
<evidence type="ECO:0000313" key="2">
    <source>
        <dbReference type="EMBL" id="ASD63149.1"/>
    </source>
</evidence>
<evidence type="ECO:0000256" key="1">
    <source>
        <dbReference type="SAM" id="SignalP"/>
    </source>
</evidence>
<organism evidence="2 3">
    <name type="scientific">Bdellovibrio bacteriovorus</name>
    <dbReference type="NCBI Taxonomy" id="959"/>
    <lineage>
        <taxon>Bacteria</taxon>
        <taxon>Pseudomonadati</taxon>
        <taxon>Bdellovibrionota</taxon>
        <taxon>Bdellovibrionia</taxon>
        <taxon>Bdellovibrionales</taxon>
        <taxon>Pseudobdellovibrionaceae</taxon>
        <taxon>Bdellovibrio</taxon>
    </lineage>
</organism>
<evidence type="ECO:0008006" key="4">
    <source>
        <dbReference type="Google" id="ProtNLM"/>
    </source>
</evidence>
<dbReference type="Proteomes" id="UP000197003">
    <property type="component" value="Chromosome"/>
</dbReference>
<proteinExistence type="predicted"/>
<reference evidence="2 3" key="1">
    <citation type="submission" date="2017-04" db="EMBL/GenBank/DDBJ databases">
        <title>Whole genome sequence of Bdellovibrio bacteriovorus strain SSB218315.</title>
        <authorList>
            <person name="Oyedara O."/>
            <person name="Rodriguez-Perez M.A."/>
        </authorList>
    </citation>
    <scope>NUCLEOTIDE SEQUENCE [LARGE SCALE GENOMIC DNA]</scope>
    <source>
        <strain evidence="2 3">SSB218315</strain>
    </source>
</reference>
<dbReference type="RefSeq" id="WP_088564727.1">
    <property type="nucleotide sequence ID" value="NZ_CP020946.1"/>
</dbReference>
<dbReference type="EMBL" id="CP020946">
    <property type="protein sequence ID" value="ASD63149.1"/>
    <property type="molecule type" value="Genomic_DNA"/>
</dbReference>
<accession>A0A1Z3N6S5</accession>
<name>A0A1Z3N6S5_BDEBC</name>
<feature type="signal peptide" evidence="1">
    <location>
        <begin position="1"/>
        <end position="22"/>
    </location>
</feature>
<evidence type="ECO:0000313" key="3">
    <source>
        <dbReference type="Proteomes" id="UP000197003"/>
    </source>
</evidence>
<protein>
    <recommendedName>
        <fullName evidence="4">Secreted protein</fullName>
    </recommendedName>
</protein>
<keyword evidence="1" id="KW-0732">Signal</keyword>
<dbReference type="OrthoDB" id="8594924at2"/>
<sequence>MKKQIAALMMIVSSTFSTSAHADNLSALLTALQNGGARTEKIEMKDYDRCTDAELASGMCSLKLSGMMTAVMDIKIADGKKVIFSANPECGRDVIVRDPSNYELDLRGATDFKESGIYTVTNRGFNNCEIQIVITAPQSANNMRVMSGVSDNLTSLLTILNSFRNP</sequence>
<feature type="chain" id="PRO_5012667277" description="Secreted protein" evidence="1">
    <location>
        <begin position="23"/>
        <end position="166"/>
    </location>
</feature>
<dbReference type="AlphaFoldDB" id="A0A1Z3N6S5"/>